<reference evidence="2 3" key="1">
    <citation type="submission" date="2014-04" db="EMBL/GenBank/DDBJ databases">
        <authorList>
            <consortium name="DOE Joint Genome Institute"/>
            <person name="Kuo A."/>
            <person name="Kohler A."/>
            <person name="Nagy L.G."/>
            <person name="Floudas D."/>
            <person name="Copeland A."/>
            <person name="Barry K.W."/>
            <person name="Cichocki N."/>
            <person name="Veneault-Fourrey C."/>
            <person name="LaButti K."/>
            <person name="Lindquist E.A."/>
            <person name="Lipzen A."/>
            <person name="Lundell T."/>
            <person name="Morin E."/>
            <person name="Murat C."/>
            <person name="Sun H."/>
            <person name="Tunlid A."/>
            <person name="Henrissat B."/>
            <person name="Grigoriev I.V."/>
            <person name="Hibbett D.S."/>
            <person name="Martin F."/>
            <person name="Nordberg H.P."/>
            <person name="Cantor M.N."/>
            <person name="Hua S.X."/>
        </authorList>
    </citation>
    <scope>NUCLEOTIDE SEQUENCE [LARGE SCALE GENOMIC DNA]</scope>
    <source>
        <strain evidence="2 3">Foug A</strain>
    </source>
</reference>
<feature type="compositionally biased region" description="Low complexity" evidence="1">
    <location>
        <begin position="192"/>
        <end position="202"/>
    </location>
</feature>
<gene>
    <name evidence="2" type="ORF">SCLCIDRAFT_27604</name>
</gene>
<dbReference type="InParanoid" id="A0A0C3DS64"/>
<dbReference type="STRING" id="1036808.A0A0C3DS64"/>
<keyword evidence="3" id="KW-1185">Reference proteome</keyword>
<organism evidence="2 3">
    <name type="scientific">Scleroderma citrinum Foug A</name>
    <dbReference type="NCBI Taxonomy" id="1036808"/>
    <lineage>
        <taxon>Eukaryota</taxon>
        <taxon>Fungi</taxon>
        <taxon>Dikarya</taxon>
        <taxon>Basidiomycota</taxon>
        <taxon>Agaricomycotina</taxon>
        <taxon>Agaricomycetes</taxon>
        <taxon>Agaricomycetidae</taxon>
        <taxon>Boletales</taxon>
        <taxon>Sclerodermatineae</taxon>
        <taxon>Sclerodermataceae</taxon>
        <taxon>Scleroderma</taxon>
    </lineage>
</organism>
<feature type="region of interest" description="Disordered" evidence="1">
    <location>
        <begin position="192"/>
        <end position="254"/>
    </location>
</feature>
<dbReference type="AlphaFoldDB" id="A0A0C3DS64"/>
<dbReference type="HOGENOM" id="CLU_1094834_0_0_1"/>
<proteinExistence type="predicted"/>
<feature type="compositionally biased region" description="Basic residues" evidence="1">
    <location>
        <begin position="217"/>
        <end position="227"/>
    </location>
</feature>
<sequence length="254" mass="28200">MAAHQSESYLPPILEPGQVVVGAAQVIKEKLDGLWTNINARYWKEVVQVVWEQICRLRPVVGKLPPGFVIPNHVIAVERWMPSPASVMEMKKWLDWDQICNASDTDLEDHAWYRLHLQPQDEPAPSIDKGKSRASDGSGDTNAIEEPHGRIQTQPVQQEKRHSLQWMKCIKLEVPELVVNNDNNETFTATAATPAASAATGNCGHTWTRPAQQDKHSHSHSHQRTKLVKSEPTVNTDSGEKLTPAASASVGNYG</sequence>
<accession>A0A0C3DS64</accession>
<name>A0A0C3DS64_9AGAM</name>
<evidence type="ECO:0000256" key="1">
    <source>
        <dbReference type="SAM" id="MobiDB-lite"/>
    </source>
</evidence>
<dbReference type="EMBL" id="KN822078">
    <property type="protein sequence ID" value="KIM59024.1"/>
    <property type="molecule type" value="Genomic_DNA"/>
</dbReference>
<evidence type="ECO:0000313" key="3">
    <source>
        <dbReference type="Proteomes" id="UP000053989"/>
    </source>
</evidence>
<dbReference type="OrthoDB" id="2700855at2759"/>
<feature type="region of interest" description="Disordered" evidence="1">
    <location>
        <begin position="118"/>
        <end position="159"/>
    </location>
</feature>
<reference evidence="3" key="2">
    <citation type="submission" date="2015-01" db="EMBL/GenBank/DDBJ databases">
        <title>Evolutionary Origins and Diversification of the Mycorrhizal Mutualists.</title>
        <authorList>
            <consortium name="DOE Joint Genome Institute"/>
            <consortium name="Mycorrhizal Genomics Consortium"/>
            <person name="Kohler A."/>
            <person name="Kuo A."/>
            <person name="Nagy L.G."/>
            <person name="Floudas D."/>
            <person name="Copeland A."/>
            <person name="Barry K.W."/>
            <person name="Cichocki N."/>
            <person name="Veneault-Fourrey C."/>
            <person name="LaButti K."/>
            <person name="Lindquist E.A."/>
            <person name="Lipzen A."/>
            <person name="Lundell T."/>
            <person name="Morin E."/>
            <person name="Murat C."/>
            <person name="Riley R."/>
            <person name="Ohm R."/>
            <person name="Sun H."/>
            <person name="Tunlid A."/>
            <person name="Henrissat B."/>
            <person name="Grigoriev I.V."/>
            <person name="Hibbett D.S."/>
            <person name="Martin F."/>
        </authorList>
    </citation>
    <scope>NUCLEOTIDE SEQUENCE [LARGE SCALE GENOMIC DNA]</scope>
    <source>
        <strain evidence="3">Foug A</strain>
    </source>
</reference>
<dbReference type="Proteomes" id="UP000053989">
    <property type="component" value="Unassembled WGS sequence"/>
</dbReference>
<evidence type="ECO:0000313" key="2">
    <source>
        <dbReference type="EMBL" id="KIM59024.1"/>
    </source>
</evidence>
<protein>
    <submittedName>
        <fullName evidence="2">Uncharacterized protein</fullName>
    </submittedName>
</protein>